<dbReference type="AlphaFoldDB" id="A0A0D3EA60"/>
<accession>A0A0D3EA60</accession>
<sequence>MSWKLSSSQRHQFIQYVPNRQTSYRHVMANSHQFPSMLSSRSETHSSELHEFQ</sequence>
<name>A0A0D3EA60_BRAOL</name>
<evidence type="ECO:0000313" key="2">
    <source>
        <dbReference type="EnsemblPlants" id="Bo9g102540.1"/>
    </source>
</evidence>
<reference evidence="2 3" key="1">
    <citation type="journal article" date="2014" name="Genome Biol.">
        <title>Transcriptome and methylome profiling reveals relics of genome dominance in the mesopolyploid Brassica oleracea.</title>
        <authorList>
            <person name="Parkin I.A."/>
            <person name="Koh C."/>
            <person name="Tang H."/>
            <person name="Robinson S.J."/>
            <person name="Kagale S."/>
            <person name="Clarke W.E."/>
            <person name="Town C.D."/>
            <person name="Nixon J."/>
            <person name="Krishnakumar V."/>
            <person name="Bidwell S.L."/>
            <person name="Denoeud F."/>
            <person name="Belcram H."/>
            <person name="Links M.G."/>
            <person name="Just J."/>
            <person name="Clarke C."/>
            <person name="Bender T."/>
            <person name="Huebert T."/>
            <person name="Mason A.S."/>
            <person name="Pires J.C."/>
            <person name="Barker G."/>
            <person name="Moore J."/>
            <person name="Walley P.G."/>
            <person name="Manoli S."/>
            <person name="Batley J."/>
            <person name="Edwards D."/>
            <person name="Nelson M.N."/>
            <person name="Wang X."/>
            <person name="Paterson A.H."/>
            <person name="King G."/>
            <person name="Bancroft I."/>
            <person name="Chalhoub B."/>
            <person name="Sharpe A.G."/>
        </authorList>
    </citation>
    <scope>NUCLEOTIDE SEQUENCE</scope>
    <source>
        <strain evidence="2 3">cv. TO1000</strain>
    </source>
</reference>
<evidence type="ECO:0000256" key="1">
    <source>
        <dbReference type="SAM" id="MobiDB-lite"/>
    </source>
</evidence>
<keyword evidence="3" id="KW-1185">Reference proteome</keyword>
<evidence type="ECO:0000313" key="3">
    <source>
        <dbReference type="Proteomes" id="UP000032141"/>
    </source>
</evidence>
<feature type="compositionally biased region" description="Basic and acidic residues" evidence="1">
    <location>
        <begin position="42"/>
        <end position="53"/>
    </location>
</feature>
<protein>
    <submittedName>
        <fullName evidence="2">Uncharacterized protein</fullName>
    </submittedName>
</protein>
<proteinExistence type="predicted"/>
<dbReference type="Proteomes" id="UP000032141">
    <property type="component" value="Chromosome C9"/>
</dbReference>
<organism evidence="2 3">
    <name type="scientific">Brassica oleracea var. oleracea</name>
    <dbReference type="NCBI Taxonomy" id="109376"/>
    <lineage>
        <taxon>Eukaryota</taxon>
        <taxon>Viridiplantae</taxon>
        <taxon>Streptophyta</taxon>
        <taxon>Embryophyta</taxon>
        <taxon>Tracheophyta</taxon>
        <taxon>Spermatophyta</taxon>
        <taxon>Magnoliopsida</taxon>
        <taxon>eudicotyledons</taxon>
        <taxon>Gunneridae</taxon>
        <taxon>Pentapetalae</taxon>
        <taxon>rosids</taxon>
        <taxon>malvids</taxon>
        <taxon>Brassicales</taxon>
        <taxon>Brassicaceae</taxon>
        <taxon>Brassiceae</taxon>
        <taxon>Brassica</taxon>
    </lineage>
</organism>
<dbReference type="Gramene" id="Bo9g102540.1">
    <property type="protein sequence ID" value="Bo9g102540.1"/>
    <property type="gene ID" value="Bo9g102540"/>
</dbReference>
<reference evidence="2" key="2">
    <citation type="submission" date="2015-03" db="UniProtKB">
        <authorList>
            <consortium name="EnsemblPlants"/>
        </authorList>
    </citation>
    <scope>IDENTIFICATION</scope>
</reference>
<dbReference type="HOGENOM" id="CLU_3071506_0_0_1"/>
<dbReference type="EnsemblPlants" id="Bo9g102540.1">
    <property type="protein sequence ID" value="Bo9g102540.1"/>
    <property type="gene ID" value="Bo9g102540"/>
</dbReference>
<feature type="region of interest" description="Disordered" evidence="1">
    <location>
        <begin position="34"/>
        <end position="53"/>
    </location>
</feature>